<protein>
    <recommendedName>
        <fullName evidence="4">Xylanolytic transcriptional activator regulatory domain-containing protein</fullName>
    </recommendedName>
</protein>
<dbReference type="InterPro" id="IPR050987">
    <property type="entry name" value="AtrR-like"/>
</dbReference>
<dbReference type="GO" id="GO:0003677">
    <property type="term" value="F:DNA binding"/>
    <property type="evidence" value="ECO:0007669"/>
    <property type="project" value="InterPro"/>
</dbReference>
<evidence type="ECO:0000313" key="5">
    <source>
        <dbReference type="EMBL" id="CAH0054393.1"/>
    </source>
</evidence>
<proteinExistence type="predicted"/>
<reference evidence="6" key="1">
    <citation type="submission" date="2019-06" db="EMBL/GenBank/DDBJ databases">
        <authorList>
            <person name="Broberg M."/>
        </authorList>
    </citation>
    <scope>NUCLEOTIDE SEQUENCE [LARGE SCALE GENOMIC DNA]</scope>
</reference>
<dbReference type="SMART" id="SM00906">
    <property type="entry name" value="Fungal_trans"/>
    <property type="match status" value="1"/>
</dbReference>
<sequence>MQSTEQGLDPGNEPAGPEDAASRRAVRPDPPKFGVIRIGHVPTAAWPNGHVHPRALGSAQRRVGSEFLYPLNSMYPPFPPSHPCPLLGNSPVPISFVSSERKIDRIEGRLENIEAYLKHIASTQSTQSQPATDPGSRSLAPTPITGSSIPTTASSGDIDSSDNESAFGGDSALTAQTAFASEFLENAVQRTSLREADPSIKAALATLGQLVEMQKQKSVSHGPRFPLQKPVPAGGVSKLPMPPVEVVVPLLKDAKNTPMSLFNFVCHITGLLGFDDLCRMVYFPTEDISLCHFIIVNSGLYNLFVEQGALAKDQGLQDEYRAYGLLCQANMETALANLPFFLSPKIETIQALILGAQYSIDVSRPSVAWYLNSTAAQLCQTAGFHRAERVAGDPLHIKKIKASLFWNIYTIDKNLGLRLGRSSVIQECDISIERSFDLGSFVKLPEGAPITDLWVQTAALQGRIYEQLYSPGALQSDPAELARRARELAAECERLEVQVSSTRDETVAYLDSVNSSEIISFFLKGDEIGFHVTLTLVYQALPAPENSVSRFCDKCLESARKAMDIHKESIGLMRYGPYFKAIYVHWSLMLIPFAPFFILFCYVIETQSRADLMVLHEFVESLGALRDVSETAEKLHRMFQVMRDVAAVYVEAKSQQQQDQTMIPIGDEFDMYLSQLGFIPNEDHTMNQGNVAHGGQVSGQEPTGDWFAGSQNIFGLLEEDLSQIDGSRWTRQ</sequence>
<evidence type="ECO:0000256" key="2">
    <source>
        <dbReference type="SAM" id="MobiDB-lite"/>
    </source>
</evidence>
<evidence type="ECO:0000259" key="4">
    <source>
        <dbReference type="SMART" id="SM00906"/>
    </source>
</evidence>
<evidence type="ECO:0000256" key="1">
    <source>
        <dbReference type="ARBA" id="ARBA00023242"/>
    </source>
</evidence>
<name>A0A9N9ZF12_9HYPO</name>
<organism evidence="5 6">
    <name type="scientific">Clonostachys solani</name>
    <dbReference type="NCBI Taxonomy" id="160281"/>
    <lineage>
        <taxon>Eukaryota</taxon>
        <taxon>Fungi</taxon>
        <taxon>Dikarya</taxon>
        <taxon>Ascomycota</taxon>
        <taxon>Pezizomycotina</taxon>
        <taxon>Sordariomycetes</taxon>
        <taxon>Hypocreomycetidae</taxon>
        <taxon>Hypocreales</taxon>
        <taxon>Bionectriaceae</taxon>
        <taxon>Clonostachys</taxon>
    </lineage>
</organism>
<dbReference type="PANTHER" id="PTHR46910:SF5">
    <property type="entry name" value="ZN(II)2CYS6 TRANSCRIPTION FACTOR (EUROFUNG)"/>
    <property type="match status" value="1"/>
</dbReference>
<keyword evidence="6" id="KW-1185">Reference proteome</keyword>
<dbReference type="Proteomes" id="UP000775872">
    <property type="component" value="Unassembled WGS sequence"/>
</dbReference>
<feature type="compositionally biased region" description="Basic and acidic residues" evidence="2">
    <location>
        <begin position="20"/>
        <end position="30"/>
    </location>
</feature>
<dbReference type="CDD" id="cd12148">
    <property type="entry name" value="fungal_TF_MHR"/>
    <property type="match status" value="1"/>
</dbReference>
<dbReference type="OrthoDB" id="103819at2759"/>
<dbReference type="GO" id="GO:0006351">
    <property type="term" value="P:DNA-templated transcription"/>
    <property type="evidence" value="ECO:0007669"/>
    <property type="project" value="InterPro"/>
</dbReference>
<dbReference type="AlphaFoldDB" id="A0A9N9ZF12"/>
<comment type="caution">
    <text evidence="5">The sequence shown here is derived from an EMBL/GenBank/DDBJ whole genome shotgun (WGS) entry which is preliminary data.</text>
</comment>
<feature type="domain" description="Xylanolytic transcriptional activator regulatory" evidence="4">
    <location>
        <begin position="368"/>
        <end position="441"/>
    </location>
</feature>
<feature type="region of interest" description="Disordered" evidence="2">
    <location>
        <begin position="1"/>
        <end position="32"/>
    </location>
</feature>
<dbReference type="GO" id="GO:0003700">
    <property type="term" value="F:DNA-binding transcription factor activity"/>
    <property type="evidence" value="ECO:0007669"/>
    <property type="project" value="InterPro"/>
</dbReference>
<evidence type="ECO:0000313" key="6">
    <source>
        <dbReference type="Proteomes" id="UP000775872"/>
    </source>
</evidence>
<dbReference type="GO" id="GO:0008270">
    <property type="term" value="F:zinc ion binding"/>
    <property type="evidence" value="ECO:0007669"/>
    <property type="project" value="InterPro"/>
</dbReference>
<keyword evidence="3" id="KW-1133">Transmembrane helix</keyword>
<evidence type="ECO:0000256" key="3">
    <source>
        <dbReference type="SAM" id="Phobius"/>
    </source>
</evidence>
<feature type="compositionally biased region" description="Polar residues" evidence="2">
    <location>
        <begin position="122"/>
        <end position="131"/>
    </location>
</feature>
<keyword evidence="3" id="KW-0472">Membrane</keyword>
<keyword evidence="3" id="KW-0812">Transmembrane</keyword>
<dbReference type="InterPro" id="IPR007219">
    <property type="entry name" value="XnlR_reg_dom"/>
</dbReference>
<feature type="compositionally biased region" description="Low complexity" evidence="2">
    <location>
        <begin position="140"/>
        <end position="156"/>
    </location>
</feature>
<feature type="transmembrane region" description="Helical" evidence="3">
    <location>
        <begin position="583"/>
        <end position="604"/>
    </location>
</feature>
<dbReference type="EMBL" id="CABFOC020000048">
    <property type="protein sequence ID" value="CAH0054393.1"/>
    <property type="molecule type" value="Genomic_DNA"/>
</dbReference>
<feature type="region of interest" description="Disordered" evidence="2">
    <location>
        <begin position="122"/>
        <end position="169"/>
    </location>
</feature>
<gene>
    <name evidence="5" type="ORF">CSOL1703_00015866</name>
</gene>
<dbReference type="PANTHER" id="PTHR46910">
    <property type="entry name" value="TRANSCRIPTION FACTOR PDR1"/>
    <property type="match status" value="1"/>
</dbReference>
<accession>A0A9N9ZF12</accession>
<reference evidence="5 6" key="2">
    <citation type="submission" date="2021-10" db="EMBL/GenBank/DDBJ databases">
        <authorList>
            <person name="Piombo E."/>
        </authorList>
    </citation>
    <scope>NUCLEOTIDE SEQUENCE [LARGE SCALE GENOMIC DNA]</scope>
</reference>
<dbReference type="Pfam" id="PF04082">
    <property type="entry name" value="Fungal_trans"/>
    <property type="match status" value="1"/>
</dbReference>
<keyword evidence="1" id="KW-0539">Nucleus</keyword>